<dbReference type="InterPro" id="IPR032710">
    <property type="entry name" value="NTF2-like_dom_sf"/>
</dbReference>
<sequence>MKMSAPPEAQYLEGAPEAVRKFFARFYTLLDGETPDSAVAWSDSFTKDGEFHFPGQAYTGRAAIRNQREAFWGAFPGLVHTPLRVYPSPTLPLQFVVVNRFDFNTKDGARFAHTAAEYTLVESEGNYLVEKLVLYMDPAALTQ</sequence>
<dbReference type="Proteomes" id="UP001610563">
    <property type="component" value="Unassembled WGS sequence"/>
</dbReference>
<name>A0ABR4FMF3_9EURO</name>
<comment type="caution">
    <text evidence="2">The sequence shown here is derived from an EMBL/GenBank/DDBJ whole genome shotgun (WGS) entry which is preliminary data.</text>
</comment>
<protein>
    <recommendedName>
        <fullName evidence="1">SnoaL-like domain-containing protein</fullName>
    </recommendedName>
</protein>
<dbReference type="Gene3D" id="3.10.450.50">
    <property type="match status" value="1"/>
</dbReference>
<dbReference type="SUPFAM" id="SSF54427">
    <property type="entry name" value="NTF2-like"/>
    <property type="match status" value="1"/>
</dbReference>
<reference evidence="2 3" key="1">
    <citation type="submission" date="2024-07" db="EMBL/GenBank/DDBJ databases">
        <title>Section-level genome sequencing and comparative genomics of Aspergillus sections Usti and Cavernicolus.</title>
        <authorList>
            <consortium name="Lawrence Berkeley National Laboratory"/>
            <person name="Nybo J.L."/>
            <person name="Vesth T.C."/>
            <person name="Theobald S."/>
            <person name="Frisvad J.C."/>
            <person name="Larsen T.O."/>
            <person name="Kjaerboelling I."/>
            <person name="Rothschild-Mancinelli K."/>
            <person name="Lyhne E.K."/>
            <person name="Kogle M.E."/>
            <person name="Barry K."/>
            <person name="Clum A."/>
            <person name="Na H."/>
            <person name="Ledsgaard L."/>
            <person name="Lin J."/>
            <person name="Lipzen A."/>
            <person name="Kuo A."/>
            <person name="Riley R."/>
            <person name="Mondo S."/>
            <person name="Labutti K."/>
            <person name="Haridas S."/>
            <person name="Pangalinan J."/>
            <person name="Salamov A.A."/>
            <person name="Simmons B.A."/>
            <person name="Magnuson J.K."/>
            <person name="Chen J."/>
            <person name="Drula E."/>
            <person name="Henrissat B."/>
            <person name="Wiebenga A."/>
            <person name="Lubbers R.J."/>
            <person name="Gomes A.C."/>
            <person name="Makela M.R."/>
            <person name="Stajich J."/>
            <person name="Grigoriev I.V."/>
            <person name="Mortensen U.H."/>
            <person name="De Vries R.P."/>
            <person name="Baker S.E."/>
            <person name="Andersen M.R."/>
        </authorList>
    </citation>
    <scope>NUCLEOTIDE SEQUENCE [LARGE SCALE GENOMIC DNA]</scope>
    <source>
        <strain evidence="2 3">CBS 209.92</strain>
    </source>
</reference>
<accession>A0ABR4FMF3</accession>
<proteinExistence type="predicted"/>
<dbReference type="EMBL" id="JBFTWV010000180">
    <property type="protein sequence ID" value="KAL2784420.1"/>
    <property type="molecule type" value="Genomic_DNA"/>
</dbReference>
<organism evidence="2 3">
    <name type="scientific">Aspergillus keveii</name>
    <dbReference type="NCBI Taxonomy" id="714993"/>
    <lineage>
        <taxon>Eukaryota</taxon>
        <taxon>Fungi</taxon>
        <taxon>Dikarya</taxon>
        <taxon>Ascomycota</taxon>
        <taxon>Pezizomycotina</taxon>
        <taxon>Eurotiomycetes</taxon>
        <taxon>Eurotiomycetidae</taxon>
        <taxon>Eurotiales</taxon>
        <taxon>Aspergillaceae</taxon>
        <taxon>Aspergillus</taxon>
        <taxon>Aspergillus subgen. Nidulantes</taxon>
    </lineage>
</organism>
<dbReference type="InterPro" id="IPR037401">
    <property type="entry name" value="SnoaL-like"/>
</dbReference>
<evidence type="ECO:0000313" key="2">
    <source>
        <dbReference type="EMBL" id="KAL2784420.1"/>
    </source>
</evidence>
<feature type="domain" description="SnoaL-like" evidence="1">
    <location>
        <begin position="25"/>
        <end position="109"/>
    </location>
</feature>
<gene>
    <name evidence="2" type="ORF">BJX66DRAFT_88310</name>
</gene>
<keyword evidence="3" id="KW-1185">Reference proteome</keyword>
<dbReference type="Pfam" id="PF12680">
    <property type="entry name" value="SnoaL_2"/>
    <property type="match status" value="1"/>
</dbReference>
<evidence type="ECO:0000313" key="3">
    <source>
        <dbReference type="Proteomes" id="UP001610563"/>
    </source>
</evidence>
<evidence type="ECO:0000259" key="1">
    <source>
        <dbReference type="Pfam" id="PF12680"/>
    </source>
</evidence>